<sequence>MAGRLFLLNITTNTHSSPSEVYGLLMYPLAKLDSANQFGIKSYEEYNLFLLSRMTNCSSWVWKFAGYRFEYQLAKFLRF</sequence>
<organism evidence="1">
    <name type="scientific">Arundo donax</name>
    <name type="common">Giant reed</name>
    <name type="synonym">Donax arundinaceus</name>
    <dbReference type="NCBI Taxonomy" id="35708"/>
    <lineage>
        <taxon>Eukaryota</taxon>
        <taxon>Viridiplantae</taxon>
        <taxon>Streptophyta</taxon>
        <taxon>Embryophyta</taxon>
        <taxon>Tracheophyta</taxon>
        <taxon>Spermatophyta</taxon>
        <taxon>Magnoliopsida</taxon>
        <taxon>Liliopsida</taxon>
        <taxon>Poales</taxon>
        <taxon>Poaceae</taxon>
        <taxon>PACMAD clade</taxon>
        <taxon>Arundinoideae</taxon>
        <taxon>Arundineae</taxon>
        <taxon>Arundo</taxon>
    </lineage>
</organism>
<accession>A0A0A9H6U0</accession>
<dbReference type="EMBL" id="GBRH01167335">
    <property type="protein sequence ID" value="JAE30561.1"/>
    <property type="molecule type" value="Transcribed_RNA"/>
</dbReference>
<protein>
    <submittedName>
        <fullName evidence="1">Uncharacterized protein</fullName>
    </submittedName>
</protein>
<name>A0A0A9H6U0_ARUDO</name>
<dbReference type="AlphaFoldDB" id="A0A0A9H6U0"/>
<reference evidence="1" key="2">
    <citation type="journal article" date="2015" name="Data Brief">
        <title>Shoot transcriptome of the giant reed, Arundo donax.</title>
        <authorList>
            <person name="Barrero R.A."/>
            <person name="Guerrero F.D."/>
            <person name="Moolhuijzen P."/>
            <person name="Goolsby J.A."/>
            <person name="Tidwell J."/>
            <person name="Bellgard S.E."/>
            <person name="Bellgard M.I."/>
        </authorList>
    </citation>
    <scope>NUCLEOTIDE SEQUENCE</scope>
    <source>
        <tissue evidence="1">Shoot tissue taken approximately 20 cm above the soil surface</tissue>
    </source>
</reference>
<proteinExistence type="predicted"/>
<reference evidence="1" key="1">
    <citation type="submission" date="2014-09" db="EMBL/GenBank/DDBJ databases">
        <authorList>
            <person name="Magalhaes I.L.F."/>
            <person name="Oliveira U."/>
            <person name="Santos F.R."/>
            <person name="Vidigal T.H.D.A."/>
            <person name="Brescovit A.D."/>
            <person name="Santos A.J."/>
        </authorList>
    </citation>
    <scope>NUCLEOTIDE SEQUENCE</scope>
    <source>
        <tissue evidence="1">Shoot tissue taken approximately 20 cm above the soil surface</tissue>
    </source>
</reference>
<evidence type="ECO:0000313" key="1">
    <source>
        <dbReference type="EMBL" id="JAE30561.1"/>
    </source>
</evidence>